<evidence type="ECO:0000259" key="6">
    <source>
        <dbReference type="Pfam" id="PF02837"/>
    </source>
</evidence>
<dbReference type="InterPro" id="IPR006103">
    <property type="entry name" value="Glyco_hydro_2_cat"/>
</dbReference>
<accession>A0A5C1HTL0</accession>
<dbReference type="InterPro" id="IPR051913">
    <property type="entry name" value="GH2_Domain-Containing"/>
</dbReference>
<feature type="domain" description="DUF4982" evidence="8">
    <location>
        <begin position="726"/>
        <end position="786"/>
    </location>
</feature>
<evidence type="ECO:0000259" key="7">
    <source>
        <dbReference type="Pfam" id="PF11721"/>
    </source>
</evidence>
<feature type="domain" description="Glycoside hydrolase family 2 immunoglobulin-like beta-sandwich" evidence="4">
    <location>
        <begin position="305"/>
        <end position="409"/>
    </location>
</feature>
<dbReference type="Gene3D" id="2.60.120.430">
    <property type="entry name" value="Galactose-binding lectin"/>
    <property type="match status" value="1"/>
</dbReference>
<evidence type="ECO:0000256" key="3">
    <source>
        <dbReference type="ARBA" id="ARBA00023295"/>
    </source>
</evidence>
<dbReference type="PRINTS" id="PR00132">
    <property type="entry name" value="GLHYDRLASE2"/>
</dbReference>
<dbReference type="GO" id="GO:0004553">
    <property type="term" value="F:hydrolase activity, hydrolyzing O-glycosyl compounds"/>
    <property type="evidence" value="ECO:0007669"/>
    <property type="project" value="InterPro"/>
</dbReference>
<evidence type="ECO:0000259" key="4">
    <source>
        <dbReference type="Pfam" id="PF00703"/>
    </source>
</evidence>
<dbReference type="Pfam" id="PF11721">
    <property type="entry name" value="Malectin"/>
    <property type="match status" value="1"/>
</dbReference>
<evidence type="ECO:0000256" key="1">
    <source>
        <dbReference type="ARBA" id="ARBA00007401"/>
    </source>
</evidence>
<dbReference type="SUPFAM" id="SSF51445">
    <property type="entry name" value="(Trans)glycosidases"/>
    <property type="match status" value="1"/>
</dbReference>
<evidence type="ECO:0000313" key="10">
    <source>
        <dbReference type="Proteomes" id="UP000251402"/>
    </source>
</evidence>
<gene>
    <name evidence="9" type="ORF">DEO27_002140</name>
</gene>
<dbReference type="InterPro" id="IPR008979">
    <property type="entry name" value="Galactose-bd-like_sf"/>
</dbReference>
<name>A0A5C1HTL0_9SPHI</name>
<organism evidence="9 10">
    <name type="scientific">Mucilaginibacter rubeus</name>
    <dbReference type="NCBI Taxonomy" id="2027860"/>
    <lineage>
        <taxon>Bacteria</taxon>
        <taxon>Pseudomonadati</taxon>
        <taxon>Bacteroidota</taxon>
        <taxon>Sphingobacteriia</taxon>
        <taxon>Sphingobacteriales</taxon>
        <taxon>Sphingobacteriaceae</taxon>
        <taxon>Mucilaginibacter</taxon>
    </lineage>
</organism>
<dbReference type="KEGG" id="mrub:DEO27_002140"/>
<dbReference type="PANTHER" id="PTHR42732">
    <property type="entry name" value="BETA-GALACTOSIDASE"/>
    <property type="match status" value="1"/>
</dbReference>
<dbReference type="Pfam" id="PF16355">
    <property type="entry name" value="DUF4982"/>
    <property type="match status" value="1"/>
</dbReference>
<dbReference type="Proteomes" id="UP000251402">
    <property type="component" value="Chromosome"/>
</dbReference>
<dbReference type="InterPro" id="IPR032311">
    <property type="entry name" value="DUF4982"/>
</dbReference>
<keyword evidence="3" id="KW-0326">Glycosidase</keyword>
<evidence type="ECO:0000313" key="9">
    <source>
        <dbReference type="EMBL" id="QEM08869.1"/>
    </source>
</evidence>
<dbReference type="Pfam" id="PF02836">
    <property type="entry name" value="Glyco_hydro_2_C"/>
    <property type="match status" value="1"/>
</dbReference>
<dbReference type="Gene3D" id="3.20.20.80">
    <property type="entry name" value="Glycosidases"/>
    <property type="match status" value="1"/>
</dbReference>
<dbReference type="InterPro" id="IPR006102">
    <property type="entry name" value="Ig-like_GH2"/>
</dbReference>
<dbReference type="Gene3D" id="2.60.40.10">
    <property type="entry name" value="Immunoglobulins"/>
    <property type="match status" value="2"/>
</dbReference>
<dbReference type="Gene3D" id="2.60.120.260">
    <property type="entry name" value="Galactose-binding domain-like"/>
    <property type="match status" value="2"/>
</dbReference>
<dbReference type="InterPro" id="IPR017853">
    <property type="entry name" value="GH"/>
</dbReference>
<dbReference type="OrthoDB" id="9801077at2"/>
<sequence length="1272" mass="142557">MGEAQKYRSGIAVKEQCVLALCDCPFERVVAHKAIEKFKARWVARFPPQGGCREGFRRDILSSERRINPSLPTRNPNAPLPGEGIVNSWAITLGKEGGLCFPFFKLIASLLLLLLFSNSYLFAQRKDVLLNTNWRSIADDNNPKANAGFEKAGFIDAQWQRVNVPHNWDTYGGYRRLKHGNRHGTAWYRKIFTLEKKQNDKRYFLWFEGVGSYATIWLNGKQVGYHAGGRTSFTIDVTDAIKAGKQNLLCVRADHPSFIKDLPWVCGACSDDPGFSEGSQPMGIFRPVHLMVTNAIRIEPFGVHIWNDTTVREKSATLNLETEVKNYNGKPSAITIINSMVDAGGKTIAQAKTNKILKAGEVNTVSQQFADVKNVQLWSLEKPYLYHVITEVWADGKLIDRMQTPYGIRWISWPIGRNNNDNRFYLNGKPVFINGIAEYEHLMGKSQAFEAQEIKARVMQVKAAGFNAFRDAHQPHNLAYQEYWDKLGILWWPQYSAHIWYDSPEFRANYKALLVDWVKERRNNPSVILWGLQNESKLPADFARECSDIIRKLDPTASSQRKITTCNGGEGTDWDVPQNWTGTYGGNPLTYGEDLKKQILVGEYGAWRSLGLHTEGPFDANGPLSEDRMTQLMETKARLAESVKDQVAGHFQWLLYSHENPGRTQGGEGQRELDRVGPVNYKGLFTPWGQPTDAFYMYRANYAPKDKEPMVYIVSHTWPNRWLAPGKKDSIIVYSNCDEVELFNDVNHASLGKRKRQGIGTHFQWDAVDIKYNVLYAVGYVNGKQVTHDEIMLNHLPLAPHLPKENPAILKPEAGYNYLYRLNCGGPDYTDIYGNTWMADKHQDNKEQPGSTSWTDDYPGMPAFFASQQRTFDRISNTADGGLFQTFRYGLDKLKFNFPVPDGDYRIELYFTEPWYGTGGGVDCSGWRLFDIAVNNKTMIRNLDIWKEAGYAEALKKSITAHVMGGMLTISFPNAAAGEAIISGIAISTLNKVTKPNQSGKGIIGQLQGNSKWAIKNWMDIGQKQYTDAGVSFNDLPPIFYGADWISTANSVQGQTGSFSLNADADVYVAMDKSASDRTDWVAGYENTGLFVKNDADGRHQLSVYRKRFRKADVVTLGENKGRFMYTVVVMPVTSLQPATDLRKTVSYKAETAEIRGEGLKADTLNGKKVIKFSSVAGGSVAFALTPGVADLYALRIKYYNLSNQTFTAKMQLLAADGTVMKEEELSFKPVAKNKSGTVTTNTGTSINAGNYKLVITGIKADGLAVSGIEMQ</sequence>
<dbReference type="Pfam" id="PF02837">
    <property type="entry name" value="Glyco_hydro_2_N"/>
    <property type="match status" value="1"/>
</dbReference>
<evidence type="ECO:0000259" key="5">
    <source>
        <dbReference type="Pfam" id="PF02836"/>
    </source>
</evidence>
<dbReference type="InterPro" id="IPR013783">
    <property type="entry name" value="Ig-like_fold"/>
</dbReference>
<proteinExistence type="inferred from homology"/>
<dbReference type="EMBL" id="CP043450">
    <property type="protein sequence ID" value="QEM08869.1"/>
    <property type="molecule type" value="Genomic_DNA"/>
</dbReference>
<dbReference type="Pfam" id="PF00703">
    <property type="entry name" value="Glyco_hydro_2"/>
    <property type="match status" value="1"/>
</dbReference>
<dbReference type="PANTHER" id="PTHR42732:SF1">
    <property type="entry name" value="BETA-MANNOSIDASE"/>
    <property type="match status" value="1"/>
</dbReference>
<reference evidence="9" key="1">
    <citation type="submission" date="2019-08" db="EMBL/GenBank/DDBJ databases">
        <title>Comparative genome analysis confer to the adaptation heavy metal polluted environment.</title>
        <authorList>
            <person name="Li Y."/>
        </authorList>
    </citation>
    <scope>NUCLEOTIDE SEQUENCE [LARGE SCALE GENOMIC DNA]</scope>
    <source>
        <strain evidence="9">P1</strain>
    </source>
</reference>
<dbReference type="InterPro" id="IPR006104">
    <property type="entry name" value="Glyco_hydro_2_N"/>
</dbReference>
<evidence type="ECO:0000256" key="2">
    <source>
        <dbReference type="ARBA" id="ARBA00022801"/>
    </source>
</evidence>
<dbReference type="SUPFAM" id="SSF49785">
    <property type="entry name" value="Galactose-binding domain-like"/>
    <property type="match status" value="2"/>
</dbReference>
<evidence type="ECO:0000259" key="8">
    <source>
        <dbReference type="Pfam" id="PF16355"/>
    </source>
</evidence>
<comment type="similarity">
    <text evidence="1">Belongs to the glycosyl hydrolase 2 family.</text>
</comment>
<dbReference type="GO" id="GO:0005975">
    <property type="term" value="P:carbohydrate metabolic process"/>
    <property type="evidence" value="ECO:0007669"/>
    <property type="project" value="InterPro"/>
</dbReference>
<keyword evidence="10" id="KW-1185">Reference proteome</keyword>
<feature type="domain" description="Glycosyl hydrolases family 2 sugar binding" evidence="6">
    <location>
        <begin position="181"/>
        <end position="291"/>
    </location>
</feature>
<feature type="domain" description="Malectin" evidence="7">
    <location>
        <begin position="819"/>
        <end position="984"/>
    </location>
</feature>
<feature type="domain" description="Glycoside hydrolase family 2 catalytic" evidence="5">
    <location>
        <begin position="421"/>
        <end position="556"/>
    </location>
</feature>
<dbReference type="SUPFAM" id="SSF49303">
    <property type="entry name" value="beta-Galactosidase/glucuronidase domain"/>
    <property type="match status" value="1"/>
</dbReference>
<keyword evidence="2" id="KW-0378">Hydrolase</keyword>
<dbReference type="InterPro" id="IPR036156">
    <property type="entry name" value="Beta-gal/glucu_dom_sf"/>
</dbReference>
<dbReference type="InterPro" id="IPR021720">
    <property type="entry name" value="Malectin_dom"/>
</dbReference>
<protein>
    <submittedName>
        <fullName evidence="9">DUF4982 domain-containing protein</fullName>
    </submittedName>
</protein>
<dbReference type="InterPro" id="IPR006101">
    <property type="entry name" value="Glyco_hydro_2"/>
</dbReference>
<dbReference type="AlphaFoldDB" id="A0A5C1HTL0"/>